<accession>A0A086SWB3</accession>
<comment type="caution">
    <text evidence="1">The sequence shown here is derived from an EMBL/GenBank/DDBJ whole genome shotgun (WGS) entry which is preliminary data.</text>
</comment>
<reference evidence="2" key="1">
    <citation type="journal article" date="2014" name="Genome Announc.">
        <title>Genome sequence and annotation of Acremonium chrysogenum, producer of the beta-lactam antibiotic cephalosporin C.</title>
        <authorList>
            <person name="Terfehr D."/>
            <person name="Dahlmann T.A."/>
            <person name="Specht T."/>
            <person name="Zadra I."/>
            <person name="Kuernsteiner H."/>
            <person name="Kueck U."/>
        </authorList>
    </citation>
    <scope>NUCLEOTIDE SEQUENCE [LARGE SCALE GENOMIC DNA]</scope>
    <source>
        <strain evidence="2">ATCC 11550 / CBS 779.69 / DSM 880 / IAM 14645 / JCM 23072 / IMI 49137</strain>
    </source>
</reference>
<proteinExistence type="predicted"/>
<gene>
    <name evidence="1" type="ORF">ACRE_078940</name>
</gene>
<dbReference type="Proteomes" id="UP000029964">
    <property type="component" value="Unassembled WGS sequence"/>
</dbReference>
<dbReference type="EMBL" id="JPKY01000131">
    <property type="protein sequence ID" value="KFH41395.1"/>
    <property type="molecule type" value="Genomic_DNA"/>
</dbReference>
<evidence type="ECO:0000313" key="1">
    <source>
        <dbReference type="EMBL" id="KFH41395.1"/>
    </source>
</evidence>
<protein>
    <submittedName>
        <fullName evidence="1">Uncharacterized protein</fullName>
    </submittedName>
</protein>
<name>A0A086SWB3_HAPC1</name>
<dbReference type="HOGENOM" id="CLU_2637494_0_0_1"/>
<sequence>MALKRTPGRWVGRMQQLIRYAPNKSYSKGKAQAPGAVVVVVRAVVLKWVSGRVEVSGWERELRLEPTDYNTYFVIYW</sequence>
<evidence type="ECO:0000313" key="2">
    <source>
        <dbReference type="Proteomes" id="UP000029964"/>
    </source>
</evidence>
<keyword evidence="2" id="KW-1185">Reference proteome</keyword>
<organism evidence="1 2">
    <name type="scientific">Hapsidospora chrysogenum (strain ATCC 11550 / CBS 779.69 / DSM 880 / IAM 14645 / JCM 23072 / IMI 49137)</name>
    <name type="common">Acremonium chrysogenum</name>
    <dbReference type="NCBI Taxonomy" id="857340"/>
    <lineage>
        <taxon>Eukaryota</taxon>
        <taxon>Fungi</taxon>
        <taxon>Dikarya</taxon>
        <taxon>Ascomycota</taxon>
        <taxon>Pezizomycotina</taxon>
        <taxon>Sordariomycetes</taxon>
        <taxon>Hypocreomycetidae</taxon>
        <taxon>Hypocreales</taxon>
        <taxon>Bionectriaceae</taxon>
        <taxon>Hapsidospora</taxon>
    </lineage>
</organism>
<dbReference type="AlphaFoldDB" id="A0A086SWB3"/>